<dbReference type="Pfam" id="PF00069">
    <property type="entry name" value="Pkinase"/>
    <property type="match status" value="1"/>
</dbReference>
<organism evidence="7 8">
    <name type="scientific">Acanthamoeba castellanii (strain ATCC 30010 / Neff)</name>
    <dbReference type="NCBI Taxonomy" id="1257118"/>
    <lineage>
        <taxon>Eukaryota</taxon>
        <taxon>Amoebozoa</taxon>
        <taxon>Discosea</taxon>
        <taxon>Longamoebia</taxon>
        <taxon>Centramoebida</taxon>
        <taxon>Acanthamoebidae</taxon>
        <taxon>Acanthamoeba</taxon>
    </lineage>
</organism>
<dbReference type="SUPFAM" id="SSF56112">
    <property type="entry name" value="Protein kinase-like (PK-like)"/>
    <property type="match status" value="1"/>
</dbReference>
<dbReference type="GeneID" id="14916640"/>
<keyword evidence="8" id="KW-1185">Reference proteome</keyword>
<evidence type="ECO:0000259" key="6">
    <source>
        <dbReference type="PROSITE" id="PS50011"/>
    </source>
</evidence>
<dbReference type="PROSITE" id="PS50011">
    <property type="entry name" value="PROTEIN_KINASE_DOM"/>
    <property type="match status" value="1"/>
</dbReference>
<dbReference type="PROSITE" id="PS00108">
    <property type="entry name" value="PROTEIN_KINASE_ST"/>
    <property type="match status" value="1"/>
</dbReference>
<feature type="compositionally biased region" description="Basic and acidic residues" evidence="5">
    <location>
        <begin position="349"/>
        <end position="363"/>
    </location>
</feature>
<evidence type="ECO:0000256" key="3">
    <source>
        <dbReference type="ARBA" id="ARBA00022777"/>
    </source>
</evidence>
<evidence type="ECO:0000256" key="1">
    <source>
        <dbReference type="ARBA" id="ARBA00022679"/>
    </source>
</evidence>
<gene>
    <name evidence="7" type="ORF">ACA1_082740</name>
</gene>
<feature type="domain" description="Protein kinase" evidence="6">
    <location>
        <begin position="409"/>
        <end position="694"/>
    </location>
</feature>
<protein>
    <recommendedName>
        <fullName evidence="6">Protein kinase domain-containing protein</fullName>
    </recommendedName>
</protein>
<dbReference type="GO" id="GO:0005524">
    <property type="term" value="F:ATP binding"/>
    <property type="evidence" value="ECO:0007669"/>
    <property type="project" value="UniProtKB-KW"/>
</dbReference>
<keyword evidence="2" id="KW-0547">Nucleotide-binding</keyword>
<dbReference type="SMART" id="SM00220">
    <property type="entry name" value="S_TKc"/>
    <property type="match status" value="1"/>
</dbReference>
<feature type="region of interest" description="Disordered" evidence="5">
    <location>
        <begin position="341"/>
        <end position="381"/>
    </location>
</feature>
<dbReference type="AlphaFoldDB" id="L8GV50"/>
<dbReference type="PANTHER" id="PTHR43289:SF33">
    <property type="entry name" value="SERINE_THREONINE KINASE 31"/>
    <property type="match status" value="1"/>
</dbReference>
<keyword evidence="4" id="KW-0067">ATP-binding</keyword>
<sequence>MIYHLVEIEILTEPPEVDITTRLGELSVENYDGDVIAQFTPAAREEMEASTFGLIQSRILVSGPPEEFEQFCDQRHPIAASFREGAKNVRARFTERFDEAASVLATEVFAQASRLIEEPLWRKSAGFCQKLHALEQAYEGLAHFSVLSAHFSITRALQSAAHTKKETWWRVQVWGPVLDGLLHDISKTDLDRGRASGELSSGSARRKHPDMQLFSVATPSDLDNRVAFLQVEDKPSNAAPTNRFTTGVPPEAYTSGQADRLKLARGLAATLHARKVSSAGQICFGVQWIGYEISIFAMTRQHANFYAFTELFHDSIENHPERVFWAILALRSLIQDQANLEFPSQRGAEPARDPKPKEMESKRGSSSTTRNQRRKGRGGTKDAIAHEAAFRGLEYDPLVPLPVSVEARWLPGSAGRYGDLQRVYAPLHGESTVWRGVRMGDQLPVALKRVAGDLWSSERELSMHLAATGVVPLLDTFWDRPLGEGGKTSARVLVMPFLTCLAPRGHCIPLRHADVVLCLHNLLACLRKLHERRVVHMDIKPSNLFVIYADTAPADANDQAETRDRTISEFLLSDFGLSRVVGSRLHEPVGTRDFMPTEVALLGNDDHEDDEAHCCHHHHDNYLEVSPKQDIYSLGRTIDWLLNQNPLGKQQERPIRMLTRKMQHAHVNQRPTVKEAQQLFQQFALHPDGPTNSP</sequence>
<evidence type="ECO:0000256" key="4">
    <source>
        <dbReference type="ARBA" id="ARBA00022840"/>
    </source>
</evidence>
<keyword evidence="3" id="KW-0418">Kinase</keyword>
<dbReference type="Gene3D" id="1.10.510.10">
    <property type="entry name" value="Transferase(Phosphotransferase) domain 1"/>
    <property type="match status" value="1"/>
</dbReference>
<proteinExistence type="predicted"/>
<dbReference type="RefSeq" id="XP_004337984.1">
    <property type="nucleotide sequence ID" value="XM_004337936.1"/>
</dbReference>
<dbReference type="GO" id="GO:0004674">
    <property type="term" value="F:protein serine/threonine kinase activity"/>
    <property type="evidence" value="ECO:0007669"/>
    <property type="project" value="TreeGrafter"/>
</dbReference>
<evidence type="ECO:0000256" key="5">
    <source>
        <dbReference type="SAM" id="MobiDB-lite"/>
    </source>
</evidence>
<name>L8GV50_ACACF</name>
<keyword evidence="1" id="KW-0808">Transferase</keyword>
<reference evidence="7 8" key="1">
    <citation type="journal article" date="2013" name="Genome Biol.">
        <title>Genome of Acanthamoeba castellanii highlights extensive lateral gene transfer and early evolution of tyrosine kinase signaling.</title>
        <authorList>
            <person name="Clarke M."/>
            <person name="Lohan A.J."/>
            <person name="Liu B."/>
            <person name="Lagkouvardos I."/>
            <person name="Roy S."/>
            <person name="Zafar N."/>
            <person name="Bertelli C."/>
            <person name="Schilde C."/>
            <person name="Kianianmomeni A."/>
            <person name="Burglin T.R."/>
            <person name="Frech C."/>
            <person name="Turcotte B."/>
            <person name="Kopec K.O."/>
            <person name="Synnott J.M."/>
            <person name="Choo C."/>
            <person name="Paponov I."/>
            <person name="Finkler A."/>
            <person name="Soon Heng Tan C."/>
            <person name="Hutchins A.P."/>
            <person name="Weinmeier T."/>
            <person name="Rattei T."/>
            <person name="Chu J.S."/>
            <person name="Gimenez G."/>
            <person name="Irimia M."/>
            <person name="Rigden D.J."/>
            <person name="Fitzpatrick D.A."/>
            <person name="Lorenzo-Morales J."/>
            <person name="Bateman A."/>
            <person name="Chiu C.H."/>
            <person name="Tang P."/>
            <person name="Hegemann P."/>
            <person name="Fromm H."/>
            <person name="Raoult D."/>
            <person name="Greub G."/>
            <person name="Miranda-Saavedra D."/>
            <person name="Chen N."/>
            <person name="Nash P."/>
            <person name="Ginger M.L."/>
            <person name="Horn M."/>
            <person name="Schaap P."/>
            <person name="Caler L."/>
            <person name="Loftus B."/>
        </authorList>
    </citation>
    <scope>NUCLEOTIDE SEQUENCE [LARGE SCALE GENOMIC DNA]</scope>
    <source>
        <strain evidence="7 8">Neff</strain>
    </source>
</reference>
<evidence type="ECO:0000313" key="8">
    <source>
        <dbReference type="Proteomes" id="UP000011083"/>
    </source>
</evidence>
<dbReference type="KEGG" id="acan:ACA1_082740"/>
<evidence type="ECO:0000256" key="2">
    <source>
        <dbReference type="ARBA" id="ARBA00022741"/>
    </source>
</evidence>
<dbReference type="VEuPathDB" id="AmoebaDB:ACA1_082740"/>
<dbReference type="InterPro" id="IPR008271">
    <property type="entry name" value="Ser/Thr_kinase_AS"/>
</dbReference>
<dbReference type="EMBL" id="KB008012">
    <property type="protein sequence ID" value="ELR15971.1"/>
    <property type="molecule type" value="Genomic_DNA"/>
</dbReference>
<accession>L8GV50</accession>
<dbReference type="InterPro" id="IPR011009">
    <property type="entry name" value="Kinase-like_dom_sf"/>
</dbReference>
<dbReference type="STRING" id="1257118.L8GV50"/>
<evidence type="ECO:0000313" key="7">
    <source>
        <dbReference type="EMBL" id="ELR15971.1"/>
    </source>
</evidence>
<dbReference type="InterPro" id="IPR000719">
    <property type="entry name" value="Prot_kinase_dom"/>
</dbReference>
<dbReference type="Proteomes" id="UP000011083">
    <property type="component" value="Unassembled WGS sequence"/>
</dbReference>
<dbReference type="PANTHER" id="PTHR43289">
    <property type="entry name" value="MITOGEN-ACTIVATED PROTEIN KINASE KINASE KINASE 20-RELATED"/>
    <property type="match status" value="1"/>
</dbReference>